<comment type="caution">
    <text evidence="1">The sequence shown here is derived from an EMBL/GenBank/DDBJ whole genome shotgun (WGS) entry which is preliminary data.</text>
</comment>
<dbReference type="EMBL" id="SNYM01000010">
    <property type="protein sequence ID" value="TDQ47521.1"/>
    <property type="molecule type" value="Genomic_DNA"/>
</dbReference>
<reference evidence="1 2" key="1">
    <citation type="submission" date="2019-03" db="EMBL/GenBank/DDBJ databases">
        <title>Genomic Encyclopedia of Type Strains, Phase IV (KMG-IV): sequencing the most valuable type-strain genomes for metagenomic binning, comparative biology and taxonomic classification.</title>
        <authorList>
            <person name="Goeker M."/>
        </authorList>
    </citation>
    <scope>NUCLEOTIDE SEQUENCE [LARGE SCALE GENOMIC DNA]</scope>
    <source>
        <strain evidence="1 2">DSM 103792</strain>
    </source>
</reference>
<accession>A0A4R6UKW1</accession>
<dbReference type="Proteomes" id="UP000295375">
    <property type="component" value="Unassembled WGS sequence"/>
</dbReference>
<sequence length="48" mass="5464">MSMPERLGRSIKVFLAQLGRTSFAYFACASKKKAQERFFVQTPKGYST</sequence>
<dbReference type="RefSeq" id="WP_157591361.1">
    <property type="nucleotide sequence ID" value="NZ_CP037953.1"/>
</dbReference>
<name>A0A4R6UKW1_9GAMM</name>
<evidence type="ECO:0000313" key="1">
    <source>
        <dbReference type="EMBL" id="TDQ47521.1"/>
    </source>
</evidence>
<proteinExistence type="predicted"/>
<dbReference type="AlphaFoldDB" id="A0A4R6UKW1"/>
<keyword evidence="2" id="KW-1185">Reference proteome</keyword>
<protein>
    <submittedName>
        <fullName evidence="1">Uncharacterized protein</fullName>
    </submittedName>
</protein>
<organism evidence="1 2">
    <name type="scientific">Permianibacter aggregans</name>
    <dbReference type="NCBI Taxonomy" id="1510150"/>
    <lineage>
        <taxon>Bacteria</taxon>
        <taxon>Pseudomonadati</taxon>
        <taxon>Pseudomonadota</taxon>
        <taxon>Gammaproteobacteria</taxon>
        <taxon>Pseudomonadales</taxon>
        <taxon>Pseudomonadaceae</taxon>
        <taxon>Permianibacter</taxon>
    </lineage>
</organism>
<gene>
    <name evidence="1" type="ORF">EV696_110113</name>
</gene>
<evidence type="ECO:0000313" key="2">
    <source>
        <dbReference type="Proteomes" id="UP000295375"/>
    </source>
</evidence>